<dbReference type="SUPFAM" id="SSF46785">
    <property type="entry name" value="Winged helix' DNA-binding domain"/>
    <property type="match status" value="1"/>
</dbReference>
<keyword evidence="2" id="KW-0805">Transcription regulation</keyword>
<dbReference type="PRINTS" id="PR00039">
    <property type="entry name" value="HTHLYSR"/>
</dbReference>
<evidence type="ECO:0000313" key="7">
    <source>
        <dbReference type="Proteomes" id="UP000183417"/>
    </source>
</evidence>
<evidence type="ECO:0000256" key="3">
    <source>
        <dbReference type="ARBA" id="ARBA00023125"/>
    </source>
</evidence>
<dbReference type="GO" id="GO:0003677">
    <property type="term" value="F:DNA binding"/>
    <property type="evidence" value="ECO:0007669"/>
    <property type="project" value="UniProtKB-KW"/>
</dbReference>
<dbReference type="GO" id="GO:0003700">
    <property type="term" value="F:DNA-binding transcription factor activity"/>
    <property type="evidence" value="ECO:0007669"/>
    <property type="project" value="InterPro"/>
</dbReference>
<evidence type="ECO:0000256" key="4">
    <source>
        <dbReference type="ARBA" id="ARBA00023163"/>
    </source>
</evidence>
<dbReference type="PROSITE" id="PS50931">
    <property type="entry name" value="HTH_LYSR"/>
    <property type="match status" value="1"/>
</dbReference>
<dbReference type="InterPro" id="IPR036388">
    <property type="entry name" value="WH-like_DNA-bd_sf"/>
</dbReference>
<dbReference type="GeneID" id="94691033"/>
<gene>
    <name evidence="6" type="ORF">SAMN05421547_10219</name>
</gene>
<dbReference type="Pfam" id="PF03466">
    <property type="entry name" value="LysR_substrate"/>
    <property type="match status" value="1"/>
</dbReference>
<keyword evidence="3 6" id="KW-0238">DNA-binding</keyword>
<feature type="domain" description="HTH lysR-type" evidence="5">
    <location>
        <begin position="17"/>
        <end position="74"/>
    </location>
</feature>
<dbReference type="PANTHER" id="PTHR30419:SF8">
    <property type="entry name" value="NITROGEN ASSIMILATION TRANSCRIPTIONAL ACTIVATOR-RELATED"/>
    <property type="match status" value="1"/>
</dbReference>
<dbReference type="PANTHER" id="PTHR30419">
    <property type="entry name" value="HTH-TYPE TRANSCRIPTIONAL REGULATOR YBHD"/>
    <property type="match status" value="1"/>
</dbReference>
<keyword evidence="4" id="KW-0804">Transcription</keyword>
<dbReference type="Proteomes" id="UP000183417">
    <property type="component" value="Unassembled WGS sequence"/>
</dbReference>
<dbReference type="Gene3D" id="1.10.10.10">
    <property type="entry name" value="Winged helix-like DNA-binding domain superfamily/Winged helix DNA-binding domain"/>
    <property type="match status" value="1"/>
</dbReference>
<evidence type="ECO:0000259" key="5">
    <source>
        <dbReference type="PROSITE" id="PS50931"/>
    </source>
</evidence>
<evidence type="ECO:0000256" key="1">
    <source>
        <dbReference type="ARBA" id="ARBA00009437"/>
    </source>
</evidence>
<sequence>MGSIDRRDSTPQLLNRLRMRQVALMLAIEEQGTLRGAAARLGLSQPAATKMLHELEGALGLPLFERVGRGLQLNAAGERVTGYFRHLRGGMEALNRELQELREGSAGRLAVGSIMAASPGRLTQALLALKRQWPLLSIEVAVDTSDRLLAQLQDGVLEVVVGRPAGPSDADHRFCSLDDEALSIIAGCGHPLARARSVGFAQLQAHGWVLQPPGSPMRALIDQEFQAHGLPLPRGLIETGSILTTMNLVRNSDLVAVIPQAVARDHAEHGMVRILPYRMRRNLQSYGSLVRRDRPLSQAAASFLALLHGQEPPPASAP</sequence>
<dbReference type="InterPro" id="IPR036390">
    <property type="entry name" value="WH_DNA-bd_sf"/>
</dbReference>
<dbReference type="InterPro" id="IPR005119">
    <property type="entry name" value="LysR_subst-bd"/>
</dbReference>
<dbReference type="Gene3D" id="3.40.190.10">
    <property type="entry name" value="Periplasmic binding protein-like II"/>
    <property type="match status" value="2"/>
</dbReference>
<proteinExistence type="inferred from homology"/>
<evidence type="ECO:0000256" key="2">
    <source>
        <dbReference type="ARBA" id="ARBA00023015"/>
    </source>
</evidence>
<dbReference type="GO" id="GO:0005829">
    <property type="term" value="C:cytosol"/>
    <property type="evidence" value="ECO:0007669"/>
    <property type="project" value="TreeGrafter"/>
</dbReference>
<dbReference type="EMBL" id="FNPE01000002">
    <property type="protein sequence ID" value="SDX96655.1"/>
    <property type="molecule type" value="Genomic_DNA"/>
</dbReference>
<dbReference type="AlphaFoldDB" id="A0A1H3G0N0"/>
<name>A0A1H3G0N0_9BURK</name>
<dbReference type="InterPro" id="IPR000847">
    <property type="entry name" value="LysR_HTH_N"/>
</dbReference>
<reference evidence="6 7" key="1">
    <citation type="submission" date="2016-10" db="EMBL/GenBank/DDBJ databases">
        <authorList>
            <person name="de Groot N.N."/>
        </authorList>
    </citation>
    <scope>NUCLEOTIDE SEQUENCE [LARGE SCALE GENOMIC DNA]</scope>
    <source>
        <strain evidence="6 7">LMG 24775</strain>
    </source>
</reference>
<dbReference type="InterPro" id="IPR050950">
    <property type="entry name" value="HTH-type_LysR_regulators"/>
</dbReference>
<evidence type="ECO:0000313" key="6">
    <source>
        <dbReference type="EMBL" id="SDX96655.1"/>
    </source>
</evidence>
<dbReference type="Pfam" id="PF00126">
    <property type="entry name" value="HTH_1"/>
    <property type="match status" value="1"/>
</dbReference>
<comment type="similarity">
    <text evidence="1">Belongs to the LysR transcriptional regulatory family.</text>
</comment>
<organism evidence="6 7">
    <name type="scientific">Delftia lacustris</name>
    <dbReference type="NCBI Taxonomy" id="558537"/>
    <lineage>
        <taxon>Bacteria</taxon>
        <taxon>Pseudomonadati</taxon>
        <taxon>Pseudomonadota</taxon>
        <taxon>Betaproteobacteria</taxon>
        <taxon>Burkholderiales</taxon>
        <taxon>Comamonadaceae</taxon>
        <taxon>Delftia</taxon>
    </lineage>
</organism>
<protein>
    <submittedName>
        <fullName evidence="6">DNA-binding transcriptional regulator, LysR family</fullName>
    </submittedName>
</protein>
<accession>A0A1H3G0N0</accession>
<dbReference type="SUPFAM" id="SSF53850">
    <property type="entry name" value="Periplasmic binding protein-like II"/>
    <property type="match status" value="1"/>
</dbReference>
<dbReference type="RefSeq" id="WP_074920947.1">
    <property type="nucleotide sequence ID" value="NZ_CP141274.1"/>
</dbReference>